<accession>A0ABV6BUT5</accession>
<comment type="caution">
    <text evidence="6">The sequence shown here is derived from an EMBL/GenBank/DDBJ whole genome shotgun (WGS) entry which is preliminary data.</text>
</comment>
<dbReference type="Proteomes" id="UP001589734">
    <property type="component" value="Unassembled WGS sequence"/>
</dbReference>
<feature type="chain" id="PRO_5046830303" evidence="4">
    <location>
        <begin position="20"/>
        <end position="1378"/>
    </location>
</feature>
<dbReference type="NCBIfam" id="TIGR04183">
    <property type="entry name" value="Por_Secre_tail"/>
    <property type="match status" value="1"/>
</dbReference>
<keyword evidence="7" id="KW-1185">Reference proteome</keyword>
<dbReference type="SUPFAM" id="SSF52058">
    <property type="entry name" value="L domain-like"/>
    <property type="match status" value="4"/>
</dbReference>
<proteinExistence type="predicted"/>
<keyword evidence="2 4" id="KW-0732">Signal</keyword>
<dbReference type="Pfam" id="PF18962">
    <property type="entry name" value="Por_Secre_tail"/>
    <property type="match status" value="1"/>
</dbReference>
<sequence length="1378" mass="150840">MKNKLLLLILLFTGLNAFAQYTSIPDTYFEAKLISLGIDDVADGRVLTSKINTLKLLNLRSSSIKNLTGIQDFIALTDLRCDSNFLTAVDFSKNTALTSLNCDNNQLTALDVTKNTALKNLSLCVNKITSLDLSKNTALTSVTVYNNQLANLDVSNNTALTYLECWNNKLTSLDVSKNVALTYLRCDYNSLTKLNLKNGKNTILTNLNFAYNRDLSCVIVDDVAYIKSKWNNQNETYPLFTPYDCSLITAIPDATFEDKLIALGIDTDGKNGVVLNSSIASVTTLNVANSSITDLTGLEGFTALVSLNCSNNLIKSINLSKANSFTTLDCTGNTALSCIQVVNIAQASTNWTVKKDATANFSLDCNVYTLIPDAKFEGELVKQKLDDVVDGKVLTSKINKLKSIYLSRIGIKDLTGIQDFTALTSLECDSNELTHLDVSKNTALTNLRCNNNQITTLELSNNTELRNLDCKSNLLKVLDLTKNIELTNLYCSYNQLKNLDLGKNIKLYSLDCQNNKLENLDLSKVVKLSSFYFMRNKLTTLNLKNGNNNKLNTLDFSENPFLGCVSVDDVTYANANWSEKKQAHNYFTATECSMTTQIPNNAFEDKLIALGIDTDGKNGFVLNSSINTITTLDISNSTLTDVRGLEGFMALKTLNVSNNALTTIDLSKNNALTTLNCSNNATLTCIMVADIAAAKKWTTTKDVKADFSLDCRNYTLIPDENFEAKLISLELDDVKDGRVLTSNISSVKYLAISSSSIKDLTGIEDFTELTSLTCTDNEITKIDLSKNKKLDYVTLQNNQITSLDISKNPLLETLYISNNALTKLEVNPEIKELRCQNNQLTSLDLSKTTQLNSFYCSNNKLTSLNLKNGKNNLLSFHNFIGNPDLSCIIVDDPVYSYNRWRSSKDANAYFTNLGCSDVTGIYDSLFEDKLIALGIDTDGKNGIVLNSSIQKITTLDVSNTSITNLSGIQGFTALTTLECGKNKLKTLDVSKNTMLTSLNCSENQLTQLDVSANVSLTKLKASSNLLTGLDVSKNTDLTNLDFSTNKVKTIDLTKNKALIQVMCNSNQLTSLNVSENKSLIDLNCSFNVLESLNLKNGNNKNFIIAAINFTSNPNLSCIRVDDKAYSDTNWITAKDVSTSYNISCGLSLPANNFTVQTKGESCLGQNNGEINIKALETLAYIASINGQSKTFINNTLNITGLAPGNYTVTITVTGEIFEQSFNLVIPKGTAVTGKSNISSKKVNVEITDGTAPYTVFVDGVEQFQTNDSSFSLTAKNGSLLEVKTAKACEGSYTEDIYGLDLVVAAYPNPTSGIFEIDLPASKKEVVIEIIALDGRTVSNKKYSLENGTVQLTLENQPSGIYIAKIHLGSVKNIKIIKK</sequence>
<dbReference type="InterPro" id="IPR052574">
    <property type="entry name" value="CDIRP"/>
</dbReference>
<protein>
    <submittedName>
        <fullName evidence="6">T9SS type A sorting domain-containing protein</fullName>
    </submittedName>
</protein>
<feature type="domain" description="Secretion system C-terminal sorting" evidence="5">
    <location>
        <begin position="1306"/>
        <end position="1372"/>
    </location>
</feature>
<keyword evidence="1" id="KW-0433">Leucine-rich repeat</keyword>
<dbReference type="RefSeq" id="WP_379682482.1">
    <property type="nucleotide sequence ID" value="NZ_JBHLYW010000019.1"/>
</dbReference>
<dbReference type="Gene3D" id="3.80.10.10">
    <property type="entry name" value="Ribonuclease Inhibitor"/>
    <property type="match status" value="6"/>
</dbReference>
<gene>
    <name evidence="6" type="ORF">ACFFLS_19320</name>
</gene>
<reference evidence="6 7" key="1">
    <citation type="submission" date="2024-09" db="EMBL/GenBank/DDBJ databases">
        <authorList>
            <person name="Sun Q."/>
            <person name="Mori K."/>
        </authorList>
    </citation>
    <scope>NUCLEOTIDE SEQUENCE [LARGE SCALE GENOMIC DNA]</scope>
    <source>
        <strain evidence="6 7">CGMCC 1.12926</strain>
    </source>
</reference>
<evidence type="ECO:0000313" key="7">
    <source>
        <dbReference type="Proteomes" id="UP001589734"/>
    </source>
</evidence>
<name>A0ABV6BUT5_9FLAO</name>
<evidence type="ECO:0000259" key="5">
    <source>
        <dbReference type="Pfam" id="PF18962"/>
    </source>
</evidence>
<feature type="signal peptide" evidence="4">
    <location>
        <begin position="1"/>
        <end position="19"/>
    </location>
</feature>
<keyword evidence="3" id="KW-0677">Repeat</keyword>
<dbReference type="PANTHER" id="PTHR47566:SF1">
    <property type="entry name" value="PROTEIN NUD1"/>
    <property type="match status" value="1"/>
</dbReference>
<dbReference type="PANTHER" id="PTHR47566">
    <property type="match status" value="1"/>
</dbReference>
<dbReference type="InterPro" id="IPR032675">
    <property type="entry name" value="LRR_dom_sf"/>
</dbReference>
<organism evidence="6 7">
    <name type="scientific">Flavobacterium procerum</name>
    <dbReference type="NCBI Taxonomy" id="1455569"/>
    <lineage>
        <taxon>Bacteria</taxon>
        <taxon>Pseudomonadati</taxon>
        <taxon>Bacteroidota</taxon>
        <taxon>Flavobacteriia</taxon>
        <taxon>Flavobacteriales</taxon>
        <taxon>Flavobacteriaceae</taxon>
        <taxon>Flavobacterium</taxon>
    </lineage>
</organism>
<dbReference type="InterPro" id="IPR026444">
    <property type="entry name" value="Secre_tail"/>
</dbReference>
<evidence type="ECO:0000256" key="3">
    <source>
        <dbReference type="ARBA" id="ARBA00022737"/>
    </source>
</evidence>
<evidence type="ECO:0000256" key="2">
    <source>
        <dbReference type="ARBA" id="ARBA00022729"/>
    </source>
</evidence>
<evidence type="ECO:0000256" key="4">
    <source>
        <dbReference type="SAM" id="SignalP"/>
    </source>
</evidence>
<evidence type="ECO:0000256" key="1">
    <source>
        <dbReference type="ARBA" id="ARBA00022614"/>
    </source>
</evidence>
<dbReference type="EMBL" id="JBHLYW010000019">
    <property type="protein sequence ID" value="MFC0079206.1"/>
    <property type="molecule type" value="Genomic_DNA"/>
</dbReference>
<evidence type="ECO:0000313" key="6">
    <source>
        <dbReference type="EMBL" id="MFC0079206.1"/>
    </source>
</evidence>